<dbReference type="PROSITE" id="PS50853">
    <property type="entry name" value="FN3"/>
    <property type="match status" value="1"/>
</dbReference>
<name>A0A8C3TYV4_CATUS</name>
<feature type="transmembrane region" description="Helical" evidence="1">
    <location>
        <begin position="238"/>
        <end position="263"/>
    </location>
</feature>
<keyword evidence="1" id="KW-0472">Membrane</keyword>
<organism evidence="3 4">
    <name type="scientific">Catharus ustulatus</name>
    <name type="common">Russet-backed thrush</name>
    <name type="synonym">Hylocichla ustulatus</name>
    <dbReference type="NCBI Taxonomy" id="91951"/>
    <lineage>
        <taxon>Eukaryota</taxon>
        <taxon>Metazoa</taxon>
        <taxon>Chordata</taxon>
        <taxon>Craniata</taxon>
        <taxon>Vertebrata</taxon>
        <taxon>Euteleostomi</taxon>
        <taxon>Archelosauria</taxon>
        <taxon>Archosauria</taxon>
        <taxon>Dinosauria</taxon>
        <taxon>Saurischia</taxon>
        <taxon>Theropoda</taxon>
        <taxon>Coelurosauria</taxon>
        <taxon>Aves</taxon>
        <taxon>Neognathae</taxon>
        <taxon>Neoaves</taxon>
        <taxon>Telluraves</taxon>
        <taxon>Australaves</taxon>
        <taxon>Passeriformes</taxon>
        <taxon>Turdidae</taxon>
        <taxon>Catharus</taxon>
    </lineage>
</organism>
<dbReference type="Gene3D" id="2.60.40.10">
    <property type="entry name" value="Immunoglobulins"/>
    <property type="match status" value="1"/>
</dbReference>
<dbReference type="InterPro" id="IPR050650">
    <property type="entry name" value="Type-II_Cytokine-TF_Rcpt"/>
</dbReference>
<evidence type="ECO:0000313" key="4">
    <source>
        <dbReference type="Proteomes" id="UP000694563"/>
    </source>
</evidence>
<proteinExistence type="predicted"/>
<keyword evidence="1" id="KW-1133">Transmembrane helix</keyword>
<dbReference type="SUPFAM" id="SSF49265">
    <property type="entry name" value="Fibronectin type III"/>
    <property type="match status" value="1"/>
</dbReference>
<dbReference type="GO" id="GO:0005886">
    <property type="term" value="C:plasma membrane"/>
    <property type="evidence" value="ECO:0007669"/>
    <property type="project" value="TreeGrafter"/>
</dbReference>
<dbReference type="Pfam" id="PF09294">
    <property type="entry name" value="Interfer-bind"/>
    <property type="match status" value="1"/>
</dbReference>
<reference evidence="3" key="2">
    <citation type="submission" date="2025-08" db="UniProtKB">
        <authorList>
            <consortium name="Ensembl"/>
        </authorList>
    </citation>
    <scope>IDENTIFICATION</scope>
</reference>
<protein>
    <recommendedName>
        <fullName evidence="2">Fibronectin type-III domain-containing protein</fullName>
    </recommendedName>
</protein>
<dbReference type="InterPro" id="IPR015373">
    <property type="entry name" value="Interferon/interleukin_rcp_dom"/>
</dbReference>
<dbReference type="Proteomes" id="UP000694563">
    <property type="component" value="Chromosome 2"/>
</dbReference>
<dbReference type="SMART" id="SM00060">
    <property type="entry name" value="FN3"/>
    <property type="match status" value="1"/>
</dbReference>
<feature type="transmembrane region" description="Helical" evidence="1">
    <location>
        <begin position="120"/>
        <end position="143"/>
    </location>
</feature>
<keyword evidence="4" id="KW-1185">Reference proteome</keyword>
<dbReference type="InterPro" id="IPR036116">
    <property type="entry name" value="FN3_sf"/>
</dbReference>
<reference evidence="3" key="3">
    <citation type="submission" date="2025-09" db="UniProtKB">
        <authorList>
            <consortium name="Ensembl"/>
        </authorList>
    </citation>
    <scope>IDENTIFICATION</scope>
</reference>
<dbReference type="PANTHER" id="PTHR20859:SF46">
    <property type="entry name" value="INTERFERON GAMMA RECEPTOR 2"/>
    <property type="match status" value="1"/>
</dbReference>
<dbReference type="InterPro" id="IPR013783">
    <property type="entry name" value="Ig-like_fold"/>
</dbReference>
<evidence type="ECO:0000259" key="2">
    <source>
        <dbReference type="PROSITE" id="PS50853"/>
    </source>
</evidence>
<sequence length="268" mass="30198">QDFLWVCSAPAELELSTLGPPRVNSVSASPESLLISLSPPFPPEHGDLLQFLVSYWEDSSSPQRLSVTETLFQIGNLKESTVYCFSVQVQLKIFSGHLQGEQSAPECHRTALSEATRAGYISALFLVALLFVNLLAAALLLLWKHRQKLKYWAQPPLQIPPSLLGTQETKAEMKMCFLWGSASPGTQPGLGWAGQAEPAWSWLCSLLCSQHRPCFSWLSKGVFCLGTPSLEKTKCIYLFIYLFHIYIYIYIYIYTHLFIYYLFELIGS</sequence>
<accession>A0A8C3TYV4</accession>
<dbReference type="AlphaFoldDB" id="A0A8C3TYV4"/>
<dbReference type="Ensembl" id="ENSCUST00005006577.1">
    <property type="protein sequence ID" value="ENSCUSP00005006337.1"/>
    <property type="gene ID" value="ENSCUSG00005003976.1"/>
</dbReference>
<evidence type="ECO:0000313" key="3">
    <source>
        <dbReference type="Ensembl" id="ENSCUSP00005006337.1"/>
    </source>
</evidence>
<dbReference type="PANTHER" id="PTHR20859">
    <property type="entry name" value="INTERFERON/INTERLEUKIN RECEPTOR"/>
    <property type="match status" value="1"/>
</dbReference>
<dbReference type="GO" id="GO:0004896">
    <property type="term" value="F:cytokine receptor activity"/>
    <property type="evidence" value="ECO:0007669"/>
    <property type="project" value="TreeGrafter"/>
</dbReference>
<keyword evidence="1" id="KW-0812">Transmembrane</keyword>
<dbReference type="InterPro" id="IPR003961">
    <property type="entry name" value="FN3_dom"/>
</dbReference>
<evidence type="ECO:0000256" key="1">
    <source>
        <dbReference type="SAM" id="Phobius"/>
    </source>
</evidence>
<feature type="domain" description="Fibronectin type-III" evidence="2">
    <location>
        <begin position="17"/>
        <end position="113"/>
    </location>
</feature>
<reference evidence="3" key="1">
    <citation type="submission" date="2020-10" db="EMBL/GenBank/DDBJ databases">
        <title>Catharus ustulatus (Swainson's thrush) genome, bCatUst1, primary haplotype v2.</title>
        <authorList>
            <person name="Delmore K."/>
            <person name="Vafadar M."/>
            <person name="Formenti G."/>
            <person name="Chow W."/>
            <person name="Pelan S."/>
            <person name="Howe K."/>
            <person name="Rhie A."/>
            <person name="Mountcastle J."/>
            <person name="Haase B."/>
            <person name="Fedrigo O."/>
            <person name="Jarvis E.D."/>
        </authorList>
    </citation>
    <scope>NUCLEOTIDE SEQUENCE [LARGE SCALE GENOMIC DNA]</scope>
</reference>
<dbReference type="CDD" id="cd00063">
    <property type="entry name" value="FN3"/>
    <property type="match status" value="1"/>
</dbReference>
<gene>
    <name evidence="3" type="primary">IFNGR2</name>
</gene>